<dbReference type="SUPFAM" id="SSF56281">
    <property type="entry name" value="Metallo-hydrolase/oxidoreductase"/>
    <property type="match status" value="1"/>
</dbReference>
<feature type="domain" description="Metallo-beta-lactamase" evidence="1">
    <location>
        <begin position="37"/>
        <end position="247"/>
    </location>
</feature>
<protein>
    <submittedName>
        <fullName evidence="2">MBL fold metallo-hydrolase</fullName>
    </submittedName>
    <submittedName>
        <fullName evidence="3">Metallo-beta-lactamase superfamily protein</fullName>
    </submittedName>
</protein>
<dbReference type="Gene3D" id="1.25.40.880">
    <property type="entry name" value="Alkyl sulfatase, dimerisation domain"/>
    <property type="match status" value="1"/>
</dbReference>
<dbReference type="InterPro" id="IPR001279">
    <property type="entry name" value="Metallo-B-lactamas"/>
</dbReference>
<reference evidence="2 5" key="3">
    <citation type="journal article" date="2019" name="Nat. Med.">
        <title>A library of human gut bacterial isolates paired with longitudinal multiomics data enables mechanistic microbiome research.</title>
        <authorList>
            <person name="Poyet M."/>
            <person name="Groussin M."/>
            <person name="Gibbons S.M."/>
            <person name="Avila-Pacheco J."/>
            <person name="Jiang X."/>
            <person name="Kearney S.M."/>
            <person name="Perrotta A.R."/>
            <person name="Berdy B."/>
            <person name="Zhao S."/>
            <person name="Lieberman T.D."/>
            <person name="Swanson P.K."/>
            <person name="Smith M."/>
            <person name="Roesemann S."/>
            <person name="Alexander J.E."/>
            <person name="Rich S.A."/>
            <person name="Livny J."/>
            <person name="Vlamakis H."/>
            <person name="Clish C."/>
            <person name="Bullock K."/>
            <person name="Deik A."/>
            <person name="Scott J."/>
            <person name="Pierce K.A."/>
            <person name="Xavier R.J."/>
            <person name="Alm E.J."/>
        </authorList>
    </citation>
    <scope>NUCLEOTIDE SEQUENCE [LARGE SCALE GENOMIC DNA]</scope>
    <source>
        <strain evidence="2 5">BIOML-A2</strain>
    </source>
</reference>
<dbReference type="GO" id="GO:0018909">
    <property type="term" value="P:dodecyl sulfate metabolic process"/>
    <property type="evidence" value="ECO:0007669"/>
    <property type="project" value="InterPro"/>
</dbReference>
<dbReference type="PANTHER" id="PTHR43223">
    <property type="entry name" value="ALKYL/ARYL-SULFATASE"/>
    <property type="match status" value="1"/>
</dbReference>
<dbReference type="InterPro" id="IPR038536">
    <property type="entry name" value="Alkyl/aryl-sulf_dimr_sf"/>
</dbReference>
<dbReference type="InterPro" id="IPR036866">
    <property type="entry name" value="RibonucZ/Hydroxyglut_hydro"/>
</dbReference>
<evidence type="ECO:0000313" key="2">
    <source>
        <dbReference type="EMBL" id="MZL69796.1"/>
    </source>
</evidence>
<accession>A0AAQ1MF41</accession>
<dbReference type="RefSeq" id="WP_073261281.1">
    <property type="nucleotide sequence ID" value="NZ_FQVY01000004.1"/>
</dbReference>
<keyword evidence="5" id="KW-1185">Reference proteome</keyword>
<dbReference type="GO" id="GO:0018741">
    <property type="term" value="F:linear primary-alkylsulfatase activity"/>
    <property type="evidence" value="ECO:0007669"/>
    <property type="project" value="InterPro"/>
</dbReference>
<dbReference type="SMART" id="SM00849">
    <property type="entry name" value="Lactamase_B"/>
    <property type="match status" value="1"/>
</dbReference>
<comment type="caution">
    <text evidence="3">The sequence shown here is derived from an EMBL/GenBank/DDBJ whole genome shotgun (WGS) entry which is preliminary data.</text>
</comment>
<dbReference type="Pfam" id="PF14863">
    <property type="entry name" value="Alkyl_sulf_dimr"/>
    <property type="match status" value="1"/>
</dbReference>
<dbReference type="EMBL" id="WWVX01000005">
    <property type="protein sequence ID" value="MZL69796.1"/>
    <property type="molecule type" value="Genomic_DNA"/>
</dbReference>
<reference evidence="4" key="2">
    <citation type="submission" date="2016-11" db="EMBL/GenBank/DDBJ databases">
        <authorList>
            <person name="Jaros S."/>
            <person name="Januszkiewicz K."/>
            <person name="Wedrychowicz H."/>
        </authorList>
    </citation>
    <scope>NUCLEOTIDE SEQUENCE [LARGE SCALE GENOMIC DNA]</scope>
    <source>
        <strain evidence="4">DSM 4029</strain>
    </source>
</reference>
<reference evidence="3" key="1">
    <citation type="submission" date="2016-11" db="EMBL/GenBank/DDBJ databases">
        <authorList>
            <person name="Varghese N."/>
            <person name="Submissions S."/>
        </authorList>
    </citation>
    <scope>NUCLEOTIDE SEQUENCE</scope>
    <source>
        <strain evidence="3">DSM 4029</strain>
    </source>
</reference>
<sequence>MKEYTGEKRLQAAAGNGEARGVYKVGERVWFIAGFGASNATLIEGEHSCTLVDSLNDSKMAELALAELGELLAAKPVHTLIYTHQHPDHTGGAGVLAAGARQVIARRPDVPTYGRSGQLGRIGGLRGDRQWGFSLTPEEAISMGAGPLGERGGKPCPLPVTRWMEGTELALDLDGVPAVLLAAQGETDDQTYLWLPEDRVVCCGDNYYQSWPNTAPIRGGQYRDVAAWVRSLDKLLTLPAEHLLPGHTRALHGTAAIREEIALYRDALSWVLDETLRLLDEGLTFDQVAAAVALPERWRGQPALDEFYGSVAWTVRGICAGYLGWFDGDPADLSPLAPDDRARREVALMGGAGQVAAAAAQALAAGECRWALELCRKLRLAGAESGDSQATCRQALTELGRQDENACARHYFLTCAQELEG</sequence>
<dbReference type="Proteomes" id="UP000474718">
    <property type="component" value="Unassembled WGS sequence"/>
</dbReference>
<dbReference type="CDD" id="cd07710">
    <property type="entry name" value="arylsulfatase_Sdsa1-like_MBL-fold"/>
    <property type="match status" value="1"/>
</dbReference>
<organism evidence="3 4">
    <name type="scientific">Bittarella massiliensis</name>
    <name type="common">ex Durand et al. 2017</name>
    <dbReference type="NCBI Taxonomy" id="1720313"/>
    <lineage>
        <taxon>Bacteria</taxon>
        <taxon>Bacillati</taxon>
        <taxon>Bacillota</taxon>
        <taxon>Clostridia</taxon>
        <taxon>Eubacteriales</taxon>
        <taxon>Oscillospiraceae</taxon>
        <taxon>Bittarella (ex Durand et al. 2017)</taxon>
    </lineage>
</organism>
<dbReference type="InterPro" id="IPR052195">
    <property type="entry name" value="Bact_Alkyl/Aryl-Sulfatase"/>
</dbReference>
<gene>
    <name evidence="2" type="ORF">GT747_08520</name>
    <name evidence="3" type="ORF">SAMN05444424_2565</name>
</gene>
<dbReference type="Gene3D" id="3.60.15.30">
    <property type="entry name" value="Metallo-beta-lactamase domain"/>
    <property type="match status" value="1"/>
</dbReference>
<dbReference type="Proteomes" id="UP000184089">
    <property type="component" value="Unassembled WGS sequence"/>
</dbReference>
<dbReference type="EMBL" id="FQVY01000004">
    <property type="protein sequence ID" value="SHG49613.1"/>
    <property type="molecule type" value="Genomic_DNA"/>
</dbReference>
<evidence type="ECO:0000313" key="4">
    <source>
        <dbReference type="Proteomes" id="UP000184089"/>
    </source>
</evidence>
<evidence type="ECO:0000313" key="5">
    <source>
        <dbReference type="Proteomes" id="UP000474718"/>
    </source>
</evidence>
<evidence type="ECO:0000259" key="1">
    <source>
        <dbReference type="SMART" id="SM00849"/>
    </source>
</evidence>
<name>A0AAQ1MF41_9FIRM</name>
<dbReference type="InterPro" id="IPR044097">
    <property type="entry name" value="Bds1/SdsA1_MBL-fold"/>
</dbReference>
<proteinExistence type="predicted"/>
<dbReference type="InterPro" id="IPR029228">
    <property type="entry name" value="Alkyl_sulf_dimr"/>
</dbReference>
<dbReference type="PANTHER" id="PTHR43223:SF2">
    <property type="entry name" value="METALLO-BETA-LACTAMASE DOMAIN-CONTAINING PROTEIN"/>
    <property type="match status" value="1"/>
</dbReference>
<dbReference type="Pfam" id="PF00753">
    <property type="entry name" value="Lactamase_B"/>
    <property type="match status" value="1"/>
</dbReference>
<dbReference type="GO" id="GO:0046983">
    <property type="term" value="F:protein dimerization activity"/>
    <property type="evidence" value="ECO:0007669"/>
    <property type="project" value="InterPro"/>
</dbReference>
<evidence type="ECO:0000313" key="3">
    <source>
        <dbReference type="EMBL" id="SHG49613.1"/>
    </source>
</evidence>
<dbReference type="AlphaFoldDB" id="A0AAQ1MF41"/>